<organism evidence="2 3">
    <name type="scientific">Tupaia chinensis</name>
    <name type="common">Chinese tree shrew</name>
    <name type="synonym">Tupaia belangeri chinensis</name>
    <dbReference type="NCBI Taxonomy" id="246437"/>
    <lineage>
        <taxon>Eukaryota</taxon>
        <taxon>Metazoa</taxon>
        <taxon>Chordata</taxon>
        <taxon>Craniata</taxon>
        <taxon>Vertebrata</taxon>
        <taxon>Euteleostomi</taxon>
        <taxon>Mammalia</taxon>
        <taxon>Eutheria</taxon>
        <taxon>Euarchontoglires</taxon>
        <taxon>Scandentia</taxon>
        <taxon>Tupaiidae</taxon>
        <taxon>Tupaia</taxon>
    </lineage>
</organism>
<protein>
    <submittedName>
        <fullName evidence="2">Uncharacterized protein</fullName>
    </submittedName>
</protein>
<dbReference type="EMBL" id="KB320690">
    <property type="protein sequence ID" value="ELW65372.1"/>
    <property type="molecule type" value="Genomic_DNA"/>
</dbReference>
<gene>
    <name evidence="2" type="ORF">TREES_T100013149</name>
</gene>
<feature type="compositionally biased region" description="Polar residues" evidence="1">
    <location>
        <begin position="10"/>
        <end position="20"/>
    </location>
</feature>
<reference evidence="3" key="1">
    <citation type="submission" date="2012-07" db="EMBL/GenBank/DDBJ databases">
        <title>Genome of the Chinese tree shrew, a rising model animal genetically related to primates.</title>
        <authorList>
            <person name="Zhang G."/>
            <person name="Fan Y."/>
            <person name="Yao Y."/>
            <person name="Huang Z."/>
        </authorList>
    </citation>
    <scope>NUCLEOTIDE SEQUENCE [LARGE SCALE GENOMIC DNA]</scope>
</reference>
<proteinExistence type="predicted"/>
<evidence type="ECO:0000256" key="1">
    <source>
        <dbReference type="SAM" id="MobiDB-lite"/>
    </source>
</evidence>
<keyword evidence="3" id="KW-1185">Reference proteome</keyword>
<dbReference type="AlphaFoldDB" id="L9KW11"/>
<reference evidence="3" key="2">
    <citation type="journal article" date="2013" name="Nat. Commun.">
        <title>Genome of the Chinese tree shrew.</title>
        <authorList>
            <person name="Fan Y."/>
            <person name="Huang Z.Y."/>
            <person name="Cao C.C."/>
            <person name="Chen C.S."/>
            <person name="Chen Y.X."/>
            <person name="Fan D.D."/>
            <person name="He J."/>
            <person name="Hou H.L."/>
            <person name="Hu L."/>
            <person name="Hu X.T."/>
            <person name="Jiang X.T."/>
            <person name="Lai R."/>
            <person name="Lang Y.S."/>
            <person name="Liang B."/>
            <person name="Liao S.G."/>
            <person name="Mu D."/>
            <person name="Ma Y.Y."/>
            <person name="Niu Y.Y."/>
            <person name="Sun X.Q."/>
            <person name="Xia J.Q."/>
            <person name="Xiao J."/>
            <person name="Xiong Z.Q."/>
            <person name="Xu L."/>
            <person name="Yang L."/>
            <person name="Zhang Y."/>
            <person name="Zhao W."/>
            <person name="Zhao X.D."/>
            <person name="Zheng Y.T."/>
            <person name="Zhou J.M."/>
            <person name="Zhu Y.B."/>
            <person name="Zhang G.J."/>
            <person name="Wang J."/>
            <person name="Yao Y.G."/>
        </authorList>
    </citation>
    <scope>NUCLEOTIDE SEQUENCE [LARGE SCALE GENOMIC DNA]</scope>
</reference>
<accession>L9KW11</accession>
<sequence>MRTGIKTAAPSEQTAPGSTRNASGSASGVNGAADPRNTRHTSESSSFPLAVASAQAPPRKGGGCINRARLTSASANRCQPTGQFCLRPSDKAGPEWLRQWWAWPQAAPHLSFASGSWFARGVSVGGAGDYAAGRHSQASRAAHFGGVRACLVVTLGFLPFSQTLPCHFL</sequence>
<dbReference type="Proteomes" id="UP000011518">
    <property type="component" value="Unassembled WGS sequence"/>
</dbReference>
<evidence type="ECO:0000313" key="3">
    <source>
        <dbReference type="Proteomes" id="UP000011518"/>
    </source>
</evidence>
<feature type="compositionally biased region" description="Low complexity" evidence="1">
    <location>
        <begin position="21"/>
        <end position="33"/>
    </location>
</feature>
<name>L9KW11_TUPCH</name>
<dbReference type="InParanoid" id="L9KW11"/>
<evidence type="ECO:0000313" key="2">
    <source>
        <dbReference type="EMBL" id="ELW65372.1"/>
    </source>
</evidence>
<feature type="region of interest" description="Disordered" evidence="1">
    <location>
        <begin position="1"/>
        <end position="65"/>
    </location>
</feature>